<dbReference type="eggNOG" id="ENOG502TFWQ">
    <property type="taxonomic scope" value="Eukaryota"/>
</dbReference>
<dbReference type="PANTHER" id="PTHR22941">
    <property type="entry name" value="SERPENTINE RECEPTOR"/>
    <property type="match status" value="1"/>
</dbReference>
<sequence length="231" mass="26842">MNSSYNDLLSSQFHTRALYLIGTVTLPIHLFGAYCILFQTPDTMKRVKWVMLNQHFWCCLLDLWGSFLGQPYECPPIWGGVTAGILNTLGVPSGILVYLMVTSLQFGIIATAFLFENRFFLLFADQSWWKYGRYGYYLLNNLVAIVYFLPTLWNAPEQEKARELMFETYPHLRDYDHPAHPIYVVANDEDKMDGIRYRMLASIVFYLLDIFPSLLYTKRHALSVCLSSAYH</sequence>
<dbReference type="Pfam" id="PF10318">
    <property type="entry name" value="7TM_GPCR_Srh"/>
    <property type="match status" value="1"/>
</dbReference>
<organism evidence="3">
    <name type="scientific">Caenorhabditis brenneri</name>
    <name type="common">Nematode worm</name>
    <dbReference type="NCBI Taxonomy" id="135651"/>
    <lineage>
        <taxon>Eukaryota</taxon>
        <taxon>Metazoa</taxon>
        <taxon>Ecdysozoa</taxon>
        <taxon>Nematoda</taxon>
        <taxon>Chromadorea</taxon>
        <taxon>Rhabditida</taxon>
        <taxon>Rhabditina</taxon>
        <taxon>Rhabditomorpha</taxon>
        <taxon>Rhabditoidea</taxon>
        <taxon>Rhabditidae</taxon>
        <taxon>Peloderinae</taxon>
        <taxon>Caenorhabditis</taxon>
    </lineage>
</organism>
<dbReference type="PANTHER" id="PTHR22941:SF301">
    <property type="entry name" value="SERPENTINE RECEPTOR, CLASS H"/>
    <property type="match status" value="1"/>
</dbReference>
<reference evidence="3" key="1">
    <citation type="submission" date="2011-07" db="EMBL/GenBank/DDBJ databases">
        <authorList>
            <consortium name="Caenorhabditis brenneri Sequencing and Analysis Consortium"/>
            <person name="Wilson R.K."/>
        </authorList>
    </citation>
    <scope>NUCLEOTIDE SEQUENCE [LARGE SCALE GENOMIC DNA]</scope>
    <source>
        <strain evidence="3">PB2801</strain>
    </source>
</reference>
<dbReference type="Proteomes" id="UP000008068">
    <property type="component" value="Unassembled WGS sequence"/>
</dbReference>
<feature type="transmembrane region" description="Helical" evidence="1">
    <location>
        <begin position="197"/>
        <end position="216"/>
    </location>
</feature>
<feature type="transmembrane region" description="Helical" evidence="1">
    <location>
        <begin position="95"/>
        <end position="115"/>
    </location>
</feature>
<dbReference type="AlphaFoldDB" id="G0NTP0"/>
<protein>
    <submittedName>
        <fullName evidence="2">Uncharacterized protein</fullName>
    </submittedName>
</protein>
<keyword evidence="1" id="KW-0812">Transmembrane</keyword>
<feature type="transmembrane region" description="Helical" evidence="1">
    <location>
        <begin position="17"/>
        <end position="37"/>
    </location>
</feature>
<dbReference type="InParanoid" id="G0NTP0"/>
<gene>
    <name evidence="2" type="ORF">CAEBREN_12059</name>
</gene>
<dbReference type="EMBL" id="GL379944">
    <property type="protein sequence ID" value="EGT37239.1"/>
    <property type="molecule type" value="Genomic_DNA"/>
</dbReference>
<keyword evidence="1" id="KW-0472">Membrane</keyword>
<keyword evidence="1" id="KW-1133">Transmembrane helix</keyword>
<dbReference type="InterPro" id="IPR053220">
    <property type="entry name" value="Nematode_rcpt-like_serp_H"/>
</dbReference>
<keyword evidence="3" id="KW-1185">Reference proteome</keyword>
<dbReference type="HOGENOM" id="CLU_042960_4_0_1"/>
<accession>G0NTP0</accession>
<proteinExistence type="predicted"/>
<name>G0NTP0_CAEBE</name>
<evidence type="ECO:0000313" key="3">
    <source>
        <dbReference type="Proteomes" id="UP000008068"/>
    </source>
</evidence>
<evidence type="ECO:0000313" key="2">
    <source>
        <dbReference type="EMBL" id="EGT37239.1"/>
    </source>
</evidence>
<dbReference type="OrthoDB" id="5811346at2759"/>
<dbReference type="InterPro" id="IPR019422">
    <property type="entry name" value="7TM_GPCR_serpentine_rcpt_Srh"/>
</dbReference>
<evidence type="ECO:0000256" key="1">
    <source>
        <dbReference type="SAM" id="Phobius"/>
    </source>
</evidence>
<feature type="transmembrane region" description="Helical" evidence="1">
    <location>
        <begin position="136"/>
        <end position="155"/>
    </location>
</feature>